<dbReference type="GO" id="GO:0031533">
    <property type="term" value="C:mRNA capping enzyme complex"/>
    <property type="evidence" value="ECO:0007669"/>
    <property type="project" value="UniProtKB-UniRule"/>
</dbReference>
<keyword evidence="5 8" id="KW-0378">Hydrolase</keyword>
<evidence type="ECO:0000256" key="6">
    <source>
        <dbReference type="ARBA" id="ARBA00023242"/>
    </source>
</evidence>
<comment type="cofactor">
    <cofactor evidence="1 8">
        <name>Mg(2+)</name>
        <dbReference type="ChEBI" id="CHEBI:18420"/>
    </cofactor>
</comment>
<comment type="caution">
    <text evidence="11">The sequence shown here is derived from an EMBL/GenBank/DDBJ whole genome shotgun (WGS) entry which is preliminary data.</text>
</comment>
<feature type="region of interest" description="Disordered" evidence="9">
    <location>
        <begin position="110"/>
        <end position="188"/>
    </location>
</feature>
<dbReference type="GO" id="GO:0006370">
    <property type="term" value="P:7-methylguanosine mRNA capping"/>
    <property type="evidence" value="ECO:0007669"/>
    <property type="project" value="UniProtKB-UniRule"/>
</dbReference>
<evidence type="ECO:0000313" key="12">
    <source>
        <dbReference type="Proteomes" id="UP001310890"/>
    </source>
</evidence>
<proteinExistence type="inferred from homology"/>
<dbReference type="GO" id="GO:0140818">
    <property type="term" value="F:mRNA 5'-triphosphate monophosphatase activity"/>
    <property type="evidence" value="ECO:0007669"/>
    <property type="project" value="UniProtKB-EC"/>
</dbReference>
<comment type="function">
    <text evidence="8">First step of mRNA capping. Converts the 5'-triphosphate end of a nascent mRNA chain into a diphosphate end.</text>
</comment>
<comment type="similarity">
    <text evidence="3 8">Belongs to the fungal TPase family.</text>
</comment>
<comment type="subunit">
    <text evidence="8">Heterodimer. The mRNA-capping enzyme is composed of two separate chains alpha and beta, respectively a mRNA guanylyltransferase and an mRNA 5'-triphosphate monophosphatase.</text>
</comment>
<sequence length="548" mass="60776">MDMNHLLAAADAVVSLDDAIDGRQAAARKARAPYQMMRPSPKPKGQAIALPPPATEPSNLPTSTTPDRSVLQQATEQTVPVANLEAMQKLVPKEESPDVRIMDVKLTHKRPAEAEPVSQPAAKRGRSGRKYNEPPIWARLSRKNPRYDEQVRKYPSTAQSHQQQRVPPAAQPAITPRANGHHQPGPPVNGQTQVNGHLPADDNYLPPGIEGNRPWLENPPLDHDLLRVRHATRRPKWEKTIEYTMPVPDMQRALTDWFEMQLSQLSDITTDERVVEIEIEGKIGQILIDEQRLGLPIAVPTIVGPDWIKTKCHFESKMAEGQHAAMNKFLNRTTEAANPTASSGRGREPIIHTHTKQIDSFQPLSAAGFQALPESFRRHVHNRSDLKLRTTVDKASGKTLARIVKHKIADLHIYNPQGVYDCRISLNLEAKLMPPPLDPNPPDELLALPSAAEMVEPSAKPSPDREKDRLSYNHMDVYQIDLTKVESKSGVGIRGETAYELELEVKAGVLREQMGLKFGGHVHGFDGVVAGFLGNAMVLMREGGARKS</sequence>
<dbReference type="InterPro" id="IPR040343">
    <property type="entry name" value="Cet1/Ctl1"/>
</dbReference>
<dbReference type="EC" id="3.6.1.74" evidence="8"/>
<dbReference type="InterPro" id="IPR004206">
    <property type="entry name" value="mRNA_triPase_Cet1"/>
</dbReference>
<dbReference type="PANTHER" id="PTHR28118">
    <property type="entry name" value="POLYNUCLEOTIDE 5'-TRIPHOSPHATASE-RELATED"/>
    <property type="match status" value="1"/>
</dbReference>
<gene>
    <name evidence="11" type="ORF">LTR62_005341</name>
</gene>
<reference evidence="11" key="1">
    <citation type="submission" date="2023-08" db="EMBL/GenBank/DDBJ databases">
        <title>Black Yeasts Isolated from many extreme environments.</title>
        <authorList>
            <person name="Coleine C."/>
            <person name="Stajich J.E."/>
            <person name="Selbmann L."/>
        </authorList>
    </citation>
    <scope>NUCLEOTIDE SEQUENCE</scope>
    <source>
        <strain evidence="11">CCFEE 5401</strain>
    </source>
</reference>
<keyword evidence="4 8" id="KW-0507">mRNA processing</keyword>
<evidence type="ECO:0000313" key="11">
    <source>
        <dbReference type="EMBL" id="KAK5111142.1"/>
    </source>
</evidence>
<evidence type="ECO:0000256" key="3">
    <source>
        <dbReference type="ARBA" id="ARBA00006345"/>
    </source>
</evidence>
<feature type="compositionally biased region" description="Polar residues" evidence="9">
    <location>
        <begin position="56"/>
        <end position="66"/>
    </location>
</feature>
<evidence type="ECO:0000256" key="4">
    <source>
        <dbReference type="ARBA" id="ARBA00022664"/>
    </source>
</evidence>
<dbReference type="EMBL" id="JAVRRL010000042">
    <property type="protein sequence ID" value="KAK5111142.1"/>
    <property type="molecule type" value="Genomic_DNA"/>
</dbReference>
<evidence type="ECO:0000256" key="1">
    <source>
        <dbReference type="ARBA" id="ARBA00001946"/>
    </source>
</evidence>
<evidence type="ECO:0000256" key="7">
    <source>
        <dbReference type="ARBA" id="ARBA00047740"/>
    </source>
</evidence>
<dbReference type="InterPro" id="IPR033469">
    <property type="entry name" value="CYTH-like_dom_sf"/>
</dbReference>
<dbReference type="PANTHER" id="PTHR28118:SF1">
    <property type="entry name" value="POLYNUCLEOTIDE 5'-TRIPHOSPHATASE CTL1-RELATED"/>
    <property type="match status" value="1"/>
</dbReference>
<feature type="compositionally biased region" description="Low complexity" evidence="9">
    <location>
        <begin position="162"/>
        <end position="173"/>
    </location>
</feature>
<accession>A0AAN7TFJ8</accession>
<dbReference type="Proteomes" id="UP001310890">
    <property type="component" value="Unassembled WGS sequence"/>
</dbReference>
<keyword evidence="6 8" id="KW-0539">Nucleus</keyword>
<dbReference type="AlphaFoldDB" id="A0AAN7TFJ8"/>
<dbReference type="CDD" id="cd07470">
    <property type="entry name" value="CYTH-like_mRNA_RTPase"/>
    <property type="match status" value="1"/>
</dbReference>
<feature type="region of interest" description="Disordered" evidence="9">
    <location>
        <begin position="27"/>
        <end position="66"/>
    </location>
</feature>
<evidence type="ECO:0000256" key="2">
    <source>
        <dbReference type="ARBA" id="ARBA00004123"/>
    </source>
</evidence>
<dbReference type="InterPro" id="IPR037009">
    <property type="entry name" value="mRNA_triPase_Cet1_sf"/>
</dbReference>
<organism evidence="11 12">
    <name type="scientific">Meristemomyces frigidus</name>
    <dbReference type="NCBI Taxonomy" id="1508187"/>
    <lineage>
        <taxon>Eukaryota</taxon>
        <taxon>Fungi</taxon>
        <taxon>Dikarya</taxon>
        <taxon>Ascomycota</taxon>
        <taxon>Pezizomycotina</taxon>
        <taxon>Dothideomycetes</taxon>
        <taxon>Dothideomycetidae</taxon>
        <taxon>Mycosphaerellales</taxon>
        <taxon>Teratosphaeriaceae</taxon>
        <taxon>Meristemomyces</taxon>
    </lineage>
</organism>
<evidence type="ECO:0000256" key="8">
    <source>
        <dbReference type="RuleBase" id="RU367053"/>
    </source>
</evidence>
<keyword evidence="8" id="KW-0506">mRNA capping</keyword>
<evidence type="ECO:0000259" key="10">
    <source>
        <dbReference type="Pfam" id="PF02940"/>
    </source>
</evidence>
<dbReference type="Gene3D" id="3.20.100.10">
    <property type="entry name" value="mRNA triphosphatase Cet1-like"/>
    <property type="match status" value="1"/>
</dbReference>
<comment type="subcellular location">
    <subcellularLocation>
        <location evidence="2 8">Nucleus</location>
    </subcellularLocation>
</comment>
<protein>
    <recommendedName>
        <fullName evidence="8">mRNA-capping enzyme subunit beta</fullName>
        <ecNumber evidence="8">3.6.1.74</ecNumber>
    </recommendedName>
    <alternativeName>
        <fullName evidence="8">mRNA 5'-phosphatase</fullName>
    </alternativeName>
    <alternativeName>
        <fullName evidence="8">mRNA 5'-triphosphate monophosphatase</fullName>
    </alternativeName>
</protein>
<dbReference type="SUPFAM" id="SSF55154">
    <property type="entry name" value="CYTH-like phosphatases"/>
    <property type="match status" value="1"/>
</dbReference>
<comment type="catalytic activity">
    <reaction evidence="7">
        <text>a 5'-end triphospho-ribonucleoside in mRNA + H2O = a 5'-end diphospho-ribonucleoside in mRNA + phosphate + H(+)</text>
        <dbReference type="Rhea" id="RHEA:67004"/>
        <dbReference type="Rhea" id="RHEA-COMP:17164"/>
        <dbReference type="Rhea" id="RHEA-COMP:17165"/>
        <dbReference type="ChEBI" id="CHEBI:15377"/>
        <dbReference type="ChEBI" id="CHEBI:15378"/>
        <dbReference type="ChEBI" id="CHEBI:43474"/>
        <dbReference type="ChEBI" id="CHEBI:167616"/>
        <dbReference type="ChEBI" id="CHEBI:167618"/>
        <dbReference type="EC" id="3.6.1.74"/>
    </reaction>
    <physiologicalReaction direction="left-to-right" evidence="7">
        <dbReference type="Rhea" id="RHEA:67005"/>
    </physiologicalReaction>
</comment>
<evidence type="ECO:0000256" key="9">
    <source>
        <dbReference type="SAM" id="MobiDB-lite"/>
    </source>
</evidence>
<dbReference type="GO" id="GO:0004651">
    <property type="term" value="F:polynucleotide 5'-phosphatase activity"/>
    <property type="evidence" value="ECO:0007669"/>
    <property type="project" value="UniProtKB-UniRule"/>
</dbReference>
<dbReference type="Pfam" id="PF02940">
    <property type="entry name" value="mRNA_triPase"/>
    <property type="match status" value="1"/>
</dbReference>
<name>A0AAN7TFJ8_9PEZI</name>
<feature type="domain" description="mRNA triphosphatase Cet1-like" evidence="10">
    <location>
        <begin position="249"/>
        <end position="505"/>
    </location>
</feature>
<evidence type="ECO:0000256" key="5">
    <source>
        <dbReference type="ARBA" id="ARBA00022801"/>
    </source>
</evidence>